<name>A0A6P8SFS3_GEOSA</name>
<accession>A0A6P8SFS3</accession>
<keyword evidence="5" id="KW-0964">Secreted</keyword>
<dbReference type="CDD" id="cd00015">
    <property type="entry name" value="ALBUMIN"/>
    <property type="match status" value="1"/>
</dbReference>
<keyword evidence="6 14" id="KW-0732">Signal</keyword>
<dbReference type="GO" id="GO:0005737">
    <property type="term" value="C:cytoplasm"/>
    <property type="evidence" value="ECO:0007669"/>
    <property type="project" value="TreeGrafter"/>
</dbReference>
<protein>
    <recommendedName>
        <fullName evidence="3">Vitamin D-binding protein</fullName>
    </recommendedName>
    <alternativeName>
        <fullName evidence="11">Gc-globulin</fullName>
    </alternativeName>
    <alternativeName>
        <fullName evidence="12">Group-specific component</fullName>
    </alternativeName>
</protein>
<evidence type="ECO:0000256" key="14">
    <source>
        <dbReference type="SAM" id="SignalP"/>
    </source>
</evidence>
<dbReference type="Pfam" id="PF00273">
    <property type="entry name" value="Serum_albumin"/>
    <property type="match status" value="2"/>
</dbReference>
<feature type="domain" description="Albumin" evidence="15">
    <location>
        <begin position="16"/>
        <end position="208"/>
    </location>
</feature>
<evidence type="ECO:0000256" key="11">
    <source>
        <dbReference type="ARBA" id="ARBA00029834"/>
    </source>
</evidence>
<feature type="chain" id="PRO_5028274908" description="Vitamin D-binding protein" evidence="14">
    <location>
        <begin position="17"/>
        <end position="481"/>
    </location>
</feature>
<organism evidence="16 17">
    <name type="scientific">Geotrypetes seraphini</name>
    <name type="common">Gaboon caecilian</name>
    <name type="synonym">Caecilia seraphini</name>
    <dbReference type="NCBI Taxonomy" id="260995"/>
    <lineage>
        <taxon>Eukaryota</taxon>
        <taxon>Metazoa</taxon>
        <taxon>Chordata</taxon>
        <taxon>Craniata</taxon>
        <taxon>Vertebrata</taxon>
        <taxon>Euteleostomi</taxon>
        <taxon>Amphibia</taxon>
        <taxon>Gymnophiona</taxon>
        <taxon>Geotrypetes</taxon>
    </lineage>
</organism>
<comment type="subunit">
    <text evidence="13">Associates with membrane-bound immunoglobulin on the surface of B-lymphocytes and with IgG Fc receptor on the membranes of T-lymphocytes. Interacts with LRP2; the interaction is required for renal uptake of GC in complex with 25-hydroxyvitamin D3.</text>
</comment>
<feature type="domain" description="Albumin" evidence="15">
    <location>
        <begin position="209"/>
        <end position="393"/>
    </location>
</feature>
<dbReference type="Proteomes" id="UP000515159">
    <property type="component" value="Chromosome 1"/>
</dbReference>
<comment type="subcellular location">
    <subcellularLocation>
        <location evidence="2">Secreted</location>
    </subcellularLocation>
</comment>
<evidence type="ECO:0000256" key="2">
    <source>
        <dbReference type="ARBA" id="ARBA00004613"/>
    </source>
</evidence>
<keyword evidence="16" id="KW-1185">Reference proteome</keyword>
<dbReference type="GO" id="GO:0005499">
    <property type="term" value="F:vitamin D binding"/>
    <property type="evidence" value="ECO:0007669"/>
    <property type="project" value="UniProtKB-KW"/>
</dbReference>
<feature type="signal peptide" evidence="14">
    <location>
        <begin position="1"/>
        <end position="16"/>
    </location>
</feature>
<dbReference type="SMART" id="SM00103">
    <property type="entry name" value="ALBUMIN"/>
    <property type="match status" value="2"/>
</dbReference>
<keyword evidence="7" id="KW-0677">Repeat</keyword>
<dbReference type="PANTHER" id="PTHR11385">
    <property type="entry name" value="SERUM ALBUMIN-RELATED"/>
    <property type="match status" value="1"/>
</dbReference>
<keyword evidence="9" id="KW-1015">Disulfide bond</keyword>
<dbReference type="FunCoup" id="A0A6P8SFS3">
    <property type="interactions" value="88"/>
</dbReference>
<keyword evidence="10" id="KW-0009">Actin-binding</keyword>
<dbReference type="KEGG" id="gsh:117368045"/>
<evidence type="ECO:0000256" key="13">
    <source>
        <dbReference type="ARBA" id="ARBA00046813"/>
    </source>
</evidence>
<dbReference type="RefSeq" id="XP_033817192.1">
    <property type="nucleotide sequence ID" value="XM_033961301.1"/>
</dbReference>
<dbReference type="PANTHER" id="PTHR11385:SF11">
    <property type="entry name" value="VITAMIN D-BINDING PROTEIN"/>
    <property type="match status" value="1"/>
</dbReference>
<dbReference type="GO" id="GO:0072562">
    <property type="term" value="C:blood microparticle"/>
    <property type="evidence" value="ECO:0007669"/>
    <property type="project" value="TreeGrafter"/>
</dbReference>
<reference evidence="17" key="1">
    <citation type="submission" date="2025-08" db="UniProtKB">
        <authorList>
            <consortium name="RefSeq"/>
        </authorList>
    </citation>
    <scope>IDENTIFICATION</scope>
</reference>
<dbReference type="InterPro" id="IPR014760">
    <property type="entry name" value="Serum_albumin_N"/>
</dbReference>
<gene>
    <name evidence="17" type="primary">GC</name>
</gene>
<dbReference type="InterPro" id="IPR000264">
    <property type="entry name" value="ALB/AFP/VDB"/>
</dbReference>
<dbReference type="InterPro" id="IPR000213">
    <property type="entry name" value="VitD-bd"/>
</dbReference>
<dbReference type="AlphaFoldDB" id="A0A6P8SFS3"/>
<dbReference type="InParanoid" id="A0A6P8SFS3"/>
<dbReference type="Pfam" id="PF09164">
    <property type="entry name" value="VitD-bind_III"/>
    <property type="match status" value="1"/>
</dbReference>
<evidence type="ECO:0000313" key="17">
    <source>
        <dbReference type="RefSeq" id="XP_033817192.1"/>
    </source>
</evidence>
<dbReference type="GO" id="GO:0090482">
    <property type="term" value="F:vitamin transmembrane transporter activity"/>
    <property type="evidence" value="ECO:0007669"/>
    <property type="project" value="InterPro"/>
</dbReference>
<keyword evidence="4" id="KW-0813">Transport</keyword>
<evidence type="ECO:0000256" key="6">
    <source>
        <dbReference type="ARBA" id="ARBA00022729"/>
    </source>
</evidence>
<evidence type="ECO:0000256" key="12">
    <source>
        <dbReference type="ARBA" id="ARBA00032443"/>
    </source>
</evidence>
<dbReference type="SUPFAM" id="SSF48552">
    <property type="entry name" value="Serum albumin-like"/>
    <property type="match status" value="3"/>
</dbReference>
<dbReference type="InterPro" id="IPR020858">
    <property type="entry name" value="Serum_albumin-like"/>
</dbReference>
<proteinExistence type="predicted"/>
<sequence>MKGVLILFLLIAIGDAEHRGRAYQRDKVCQEWNFLGKDKFSSITIILNSRKYSNATFEEIMNIVNEIVSLVETCCADGAAPDCYDNGATAISIKSCDPNSPYPKHPGIAACCLHTGLERKLCLAALQQPLKEFPTYVEPSNEEQCAAFKRDPVVFVAKFLYEYSSNYAHAPLLQILSSTESYLKMITTCCTSKKSNRCFAEQRTQRKSTELLTVMLNQFCSHFAHYGNEKFKFRSLILFGQKVPAVEFEDILPLVGQSVRMLTKCTSVTEDMQKEISAYSQNICNKLSSKSQRVANCCKKTVGENLFCLHSMTPAEPLALPLPEIPDNEHLCNKNQYPDVNRKYSYEIVRRNTKLPEVFVDRLHEATLQIATECCAGADSHTCLNNKKPQLRAEISEFLTEANELCHDYSKYVFTEFKRRLRHKLHKRMPKVTSAKISELVQQQADLASICCILNAPPVYCSEQISRAIGHRCGQETCLLH</sequence>
<evidence type="ECO:0000256" key="10">
    <source>
        <dbReference type="ARBA" id="ARBA00023203"/>
    </source>
</evidence>
<dbReference type="CTD" id="2638"/>
<evidence type="ECO:0000256" key="4">
    <source>
        <dbReference type="ARBA" id="ARBA00022448"/>
    </source>
</evidence>
<dbReference type="OrthoDB" id="9874779at2759"/>
<evidence type="ECO:0000256" key="9">
    <source>
        <dbReference type="ARBA" id="ARBA00023157"/>
    </source>
</evidence>
<evidence type="ECO:0000256" key="7">
    <source>
        <dbReference type="ARBA" id="ARBA00022737"/>
    </source>
</evidence>
<dbReference type="Gene3D" id="1.10.246.10">
    <property type="match status" value="5"/>
</dbReference>
<dbReference type="PRINTS" id="PR00804">
    <property type="entry name" value="VITAMNDBNDNG"/>
</dbReference>
<evidence type="ECO:0000256" key="1">
    <source>
        <dbReference type="ARBA" id="ARBA00002354"/>
    </source>
</evidence>
<keyword evidence="8" id="KW-0848">Vitamin D</keyword>
<evidence type="ECO:0000259" key="15">
    <source>
        <dbReference type="PROSITE" id="PS51438"/>
    </source>
</evidence>
<evidence type="ECO:0000313" key="16">
    <source>
        <dbReference type="Proteomes" id="UP000515159"/>
    </source>
</evidence>
<evidence type="ECO:0000256" key="8">
    <source>
        <dbReference type="ARBA" id="ARBA00022897"/>
    </source>
</evidence>
<dbReference type="InterPro" id="IPR015247">
    <property type="entry name" value="VitD-bind_III"/>
</dbReference>
<comment type="function">
    <text evidence="1">Involved in vitamin D transport and storage, scavenging of extracellular G-actin, enhancement of the chemotactic activity of C5 alpha for neutrophils in inflammation and macrophage activation.</text>
</comment>
<evidence type="ECO:0000256" key="3">
    <source>
        <dbReference type="ARBA" id="ARBA00020134"/>
    </source>
</evidence>
<dbReference type="PRINTS" id="PR00802">
    <property type="entry name" value="SERUMALBUMIN"/>
</dbReference>
<evidence type="ECO:0000256" key="5">
    <source>
        <dbReference type="ARBA" id="ARBA00022525"/>
    </source>
</evidence>
<dbReference type="PROSITE" id="PS51438">
    <property type="entry name" value="ALBUMIN_2"/>
    <property type="match status" value="2"/>
</dbReference>
<dbReference type="GO" id="GO:0003779">
    <property type="term" value="F:actin binding"/>
    <property type="evidence" value="ECO:0007669"/>
    <property type="project" value="UniProtKB-KW"/>
</dbReference>
<dbReference type="GeneID" id="117368045"/>